<dbReference type="GO" id="GO:0051377">
    <property type="term" value="F:mannose-ethanolamine phosphotransferase activity"/>
    <property type="evidence" value="ECO:0007669"/>
    <property type="project" value="TreeGrafter"/>
</dbReference>
<accession>A0A183BAV6</accession>
<reference evidence="1 2" key="2">
    <citation type="submission" date="2018-11" db="EMBL/GenBank/DDBJ databases">
        <authorList>
            <consortium name="Pathogen Informatics"/>
        </authorList>
    </citation>
    <scope>NUCLEOTIDE SEQUENCE [LARGE SCALE GENOMIC DNA]</scope>
    <source>
        <strain evidence="1 2">Egypt</strain>
    </source>
</reference>
<dbReference type="InterPro" id="IPR017850">
    <property type="entry name" value="Alkaline_phosphatase_core_sf"/>
</dbReference>
<dbReference type="PANTHER" id="PTHR23071">
    <property type="entry name" value="PHOSPHATIDYLINOSITOL GLYCAN"/>
    <property type="match status" value="1"/>
</dbReference>
<evidence type="ECO:0000313" key="3">
    <source>
        <dbReference type="WBParaSite" id="ECPE_0001638401-mRNA-1"/>
    </source>
</evidence>
<dbReference type="InterPro" id="IPR039524">
    <property type="entry name" value="PIGO/GPI13"/>
</dbReference>
<dbReference type="Gene3D" id="3.40.720.10">
    <property type="entry name" value="Alkaline Phosphatase, subunit A"/>
    <property type="match status" value="1"/>
</dbReference>
<organism evidence="3">
    <name type="scientific">Echinostoma caproni</name>
    <dbReference type="NCBI Taxonomy" id="27848"/>
    <lineage>
        <taxon>Eukaryota</taxon>
        <taxon>Metazoa</taxon>
        <taxon>Spiralia</taxon>
        <taxon>Lophotrochozoa</taxon>
        <taxon>Platyhelminthes</taxon>
        <taxon>Trematoda</taxon>
        <taxon>Digenea</taxon>
        <taxon>Plagiorchiida</taxon>
        <taxon>Echinostomata</taxon>
        <taxon>Echinostomatoidea</taxon>
        <taxon>Echinostomatidae</taxon>
        <taxon>Echinostoma</taxon>
    </lineage>
</organism>
<dbReference type="SUPFAM" id="SSF53649">
    <property type="entry name" value="Alkaline phosphatase-like"/>
    <property type="match status" value="1"/>
</dbReference>
<evidence type="ECO:0000313" key="1">
    <source>
        <dbReference type="EMBL" id="VDP93613.1"/>
    </source>
</evidence>
<dbReference type="EMBL" id="UZAN01063915">
    <property type="protein sequence ID" value="VDP93613.1"/>
    <property type="molecule type" value="Genomic_DNA"/>
</dbReference>
<dbReference type="WBParaSite" id="ECPE_0001638401-mRNA-1">
    <property type="protein sequence ID" value="ECPE_0001638401-mRNA-1"/>
    <property type="gene ID" value="ECPE_0001638401"/>
</dbReference>
<keyword evidence="2" id="KW-1185">Reference proteome</keyword>
<dbReference type="OrthoDB" id="272139at2759"/>
<gene>
    <name evidence="1" type="ORF">ECPE_LOCUS16341</name>
</gene>
<dbReference type="AlphaFoldDB" id="A0A183BAV6"/>
<reference evidence="3" key="1">
    <citation type="submission" date="2016-06" db="UniProtKB">
        <authorList>
            <consortium name="WormBaseParasite"/>
        </authorList>
    </citation>
    <scope>IDENTIFICATION</scope>
</reference>
<dbReference type="GO" id="GO:0005789">
    <property type="term" value="C:endoplasmic reticulum membrane"/>
    <property type="evidence" value="ECO:0007669"/>
    <property type="project" value="TreeGrafter"/>
</dbReference>
<dbReference type="Proteomes" id="UP000272942">
    <property type="component" value="Unassembled WGS sequence"/>
</dbReference>
<sequence>MRPGDLLMVAGDHGMTASGNHGGDSVLELDAALLVYPSRAKLSTRVPNATVHADPRMAQIDLVPTLACLTGVPIPYSNLGVLVHELVPFEETYRACLVENMVQVGGSAVLFY</sequence>
<dbReference type="PANTHER" id="PTHR23071:SF1">
    <property type="entry name" value="GPI ETHANOLAMINE PHOSPHATE TRANSFERASE 3"/>
    <property type="match status" value="1"/>
</dbReference>
<evidence type="ECO:0000313" key="2">
    <source>
        <dbReference type="Proteomes" id="UP000272942"/>
    </source>
</evidence>
<proteinExistence type="predicted"/>
<dbReference type="GO" id="GO:0006506">
    <property type="term" value="P:GPI anchor biosynthetic process"/>
    <property type="evidence" value="ECO:0007669"/>
    <property type="project" value="InterPro"/>
</dbReference>
<name>A0A183BAV6_9TREM</name>
<protein>
    <submittedName>
        <fullName evidence="3">N(1)-alpha-phosphoribosyltransferase</fullName>
    </submittedName>
</protein>